<keyword evidence="2" id="KW-1185">Reference proteome</keyword>
<dbReference type="Proteomes" id="UP000266920">
    <property type="component" value="Segment"/>
</dbReference>
<protein>
    <submittedName>
        <fullName evidence="1">Uncharacterized protein</fullName>
    </submittedName>
</protein>
<evidence type="ECO:0000313" key="2">
    <source>
        <dbReference type="Proteomes" id="UP000266920"/>
    </source>
</evidence>
<evidence type="ECO:0000313" key="1">
    <source>
        <dbReference type="EMBL" id="AZF91487.1"/>
    </source>
</evidence>
<dbReference type="EMBL" id="MH937493">
    <property type="protein sequence ID" value="AZF91487.1"/>
    <property type="molecule type" value="Genomic_DNA"/>
</dbReference>
<proteinExistence type="predicted"/>
<gene>
    <name evidence="1" type="ORF">CHPC1041_0029</name>
</gene>
<name>A0A3G8F9L3_9CAUD</name>
<reference evidence="1 2" key="1">
    <citation type="submission" date="2018-09" db="EMBL/GenBank/DDBJ databases">
        <title>A comparative genomics approach for identifying host-range determinants of bacteriophages infecting Streptococcus thermophilus.</title>
        <authorList>
            <person name="Szymczak P."/>
            <person name="Rau M.H."/>
            <person name="Monteiro J.M."/>
            <person name="de Pinho M.G."/>
            <person name="Filipe S.R."/>
            <person name="Vogensen F.K."/>
            <person name="Zeidan A."/>
            <person name="Janzen T."/>
        </authorList>
    </citation>
    <scope>NUCLEOTIDE SEQUENCE [LARGE SCALE GENOMIC DNA]</scope>
</reference>
<sequence length="145" mass="17451">MRNDFINEVYDELNPIINHWAKQKYLSDKIFEFTNTFSIKKVYGLYWEVKILCKNDYRILLRFYKNYEWYNDSNILNVSVLAPAVERVENEDGSVDVYPSKIIKDKIEFIEGDFDIDGDDWVDEVLEYINKWLNKDKADVEILEK</sequence>
<organism evidence="1 2">
    <name type="scientific">Streptococcus phage CHPC1041</name>
    <dbReference type="NCBI Taxonomy" id="2365015"/>
    <lineage>
        <taxon>Viruses</taxon>
        <taxon>Duplodnaviria</taxon>
        <taxon>Heunggongvirae</taxon>
        <taxon>Uroviricota</taxon>
        <taxon>Caudoviricetes</taxon>
        <taxon>Aliceevansviridae</taxon>
        <taxon>Moineauvirus</taxon>
        <taxon>Moineauvirus CHPC1041</taxon>
    </lineage>
</organism>
<accession>A0A3G8F9L3</accession>